<protein>
    <submittedName>
        <fullName evidence="1">Uncharacterized protein</fullName>
    </submittedName>
</protein>
<evidence type="ECO:0000313" key="1">
    <source>
        <dbReference type="EMBL" id="KAK5912677.1"/>
    </source>
</evidence>
<comment type="caution">
    <text evidence="1">The sequence shown here is derived from an EMBL/GenBank/DDBJ whole genome shotgun (WGS) entry which is preliminary data.</text>
</comment>
<accession>A0AAN8CZ69</accession>
<proteinExistence type="predicted"/>
<dbReference type="AlphaFoldDB" id="A0AAN8CZ69"/>
<reference evidence="1 2" key="1">
    <citation type="journal article" date="2023" name="Mol. Biol. Evol.">
        <title>Genomics of Secondarily Temperate Adaptation in the Only Non-Antarctic Icefish.</title>
        <authorList>
            <person name="Rivera-Colon A.G."/>
            <person name="Rayamajhi N."/>
            <person name="Minhas B.F."/>
            <person name="Madrigal G."/>
            <person name="Bilyk K.T."/>
            <person name="Yoon V."/>
            <person name="Hune M."/>
            <person name="Gregory S."/>
            <person name="Cheng C.H.C."/>
            <person name="Catchen J.M."/>
        </authorList>
    </citation>
    <scope>NUCLEOTIDE SEQUENCE [LARGE SCALE GENOMIC DNA]</scope>
    <source>
        <strain evidence="1">JC2023a</strain>
    </source>
</reference>
<evidence type="ECO:0000313" key="2">
    <source>
        <dbReference type="Proteomes" id="UP001335648"/>
    </source>
</evidence>
<sequence length="106" mass="11782">MALNVCWTAALTNRKPTILGCSGVLYGTKSKQSMGLGEEYKEQAEMPKYLEERVQSRLVVDNGVKSVLPFPGVHCHTRKRQFVCALMSWPGCGASSKEASWSPDWM</sequence>
<dbReference type="Proteomes" id="UP001335648">
    <property type="component" value="Unassembled WGS sequence"/>
</dbReference>
<dbReference type="EMBL" id="JAULUE010002047">
    <property type="protein sequence ID" value="KAK5912677.1"/>
    <property type="molecule type" value="Genomic_DNA"/>
</dbReference>
<keyword evidence="2" id="KW-1185">Reference proteome</keyword>
<organism evidence="1 2">
    <name type="scientific">Champsocephalus esox</name>
    <name type="common">pike icefish</name>
    <dbReference type="NCBI Taxonomy" id="159716"/>
    <lineage>
        <taxon>Eukaryota</taxon>
        <taxon>Metazoa</taxon>
        <taxon>Chordata</taxon>
        <taxon>Craniata</taxon>
        <taxon>Vertebrata</taxon>
        <taxon>Euteleostomi</taxon>
        <taxon>Actinopterygii</taxon>
        <taxon>Neopterygii</taxon>
        <taxon>Teleostei</taxon>
        <taxon>Neoteleostei</taxon>
        <taxon>Acanthomorphata</taxon>
        <taxon>Eupercaria</taxon>
        <taxon>Perciformes</taxon>
        <taxon>Notothenioidei</taxon>
        <taxon>Channichthyidae</taxon>
        <taxon>Champsocephalus</taxon>
    </lineage>
</organism>
<name>A0AAN8CZ69_9TELE</name>
<gene>
    <name evidence="1" type="ORF">CesoFtcFv8_002524</name>
</gene>